<dbReference type="EMBL" id="JACHGF010000001">
    <property type="protein sequence ID" value="MBB5282249.1"/>
    <property type="molecule type" value="Genomic_DNA"/>
</dbReference>
<keyword evidence="2" id="KW-0813">Transport</keyword>
<feature type="transmembrane region" description="Helical" evidence="9">
    <location>
        <begin position="54"/>
        <end position="72"/>
    </location>
</feature>
<evidence type="ECO:0000256" key="9">
    <source>
        <dbReference type="SAM" id="Phobius"/>
    </source>
</evidence>
<evidence type="ECO:0000313" key="11">
    <source>
        <dbReference type="Proteomes" id="UP000557307"/>
    </source>
</evidence>
<evidence type="ECO:0000256" key="4">
    <source>
        <dbReference type="ARBA" id="ARBA00022692"/>
    </source>
</evidence>
<evidence type="ECO:0000256" key="1">
    <source>
        <dbReference type="ARBA" id="ARBA00004651"/>
    </source>
</evidence>
<evidence type="ECO:0000256" key="8">
    <source>
        <dbReference type="ARBA" id="ARBA00034708"/>
    </source>
</evidence>
<feature type="transmembrane region" description="Helical" evidence="9">
    <location>
        <begin position="29"/>
        <end position="48"/>
    </location>
</feature>
<dbReference type="GO" id="GO:0005886">
    <property type="term" value="C:plasma membrane"/>
    <property type="evidence" value="ECO:0007669"/>
    <property type="project" value="UniProtKB-SubCell"/>
</dbReference>
<keyword evidence="5 9" id="KW-1133">Transmembrane helix</keyword>
<keyword evidence="4 9" id="KW-0812">Transmembrane</keyword>
<evidence type="ECO:0000256" key="5">
    <source>
        <dbReference type="ARBA" id="ARBA00022989"/>
    </source>
</evidence>
<dbReference type="InterPro" id="IPR044669">
    <property type="entry name" value="YneE/VCCN1/2-like"/>
</dbReference>
<keyword evidence="11" id="KW-1185">Reference proteome</keyword>
<evidence type="ECO:0000256" key="7">
    <source>
        <dbReference type="ARBA" id="ARBA00023136"/>
    </source>
</evidence>
<accession>A0A840TR74</accession>
<keyword evidence="7 9" id="KW-0472">Membrane</keyword>
<evidence type="ECO:0000256" key="6">
    <source>
        <dbReference type="ARBA" id="ARBA00023065"/>
    </source>
</evidence>
<dbReference type="PANTHER" id="PTHR33281:SF19">
    <property type="entry name" value="VOLTAGE-DEPENDENT ANION CHANNEL-FORMING PROTEIN YNEE"/>
    <property type="match status" value="1"/>
</dbReference>
<dbReference type="AlphaFoldDB" id="A0A840TR74"/>
<dbReference type="PANTHER" id="PTHR33281">
    <property type="entry name" value="UPF0187 PROTEIN YNEE"/>
    <property type="match status" value="1"/>
</dbReference>
<keyword evidence="6" id="KW-0406">Ion transport</keyword>
<organism evidence="10 11">
    <name type="scientific">Rhabdobacter roseus</name>
    <dbReference type="NCBI Taxonomy" id="1655419"/>
    <lineage>
        <taxon>Bacteria</taxon>
        <taxon>Pseudomonadati</taxon>
        <taxon>Bacteroidota</taxon>
        <taxon>Cytophagia</taxon>
        <taxon>Cytophagales</taxon>
        <taxon>Cytophagaceae</taxon>
        <taxon>Rhabdobacter</taxon>
    </lineage>
</organism>
<dbReference type="Pfam" id="PF25539">
    <property type="entry name" value="Bestrophin_2"/>
    <property type="match status" value="1"/>
</dbReference>
<feature type="transmembrane region" description="Helical" evidence="9">
    <location>
        <begin position="236"/>
        <end position="254"/>
    </location>
</feature>
<dbReference type="RefSeq" id="WP_184170040.1">
    <property type="nucleotide sequence ID" value="NZ_JACHGF010000001.1"/>
</dbReference>
<protein>
    <submittedName>
        <fullName evidence="10">Putative membrane protein</fullName>
    </submittedName>
</protein>
<reference evidence="10 11" key="1">
    <citation type="submission" date="2020-08" db="EMBL/GenBank/DDBJ databases">
        <title>Genomic Encyclopedia of Type Strains, Phase IV (KMG-IV): sequencing the most valuable type-strain genomes for metagenomic binning, comparative biology and taxonomic classification.</title>
        <authorList>
            <person name="Goeker M."/>
        </authorList>
    </citation>
    <scope>NUCLEOTIDE SEQUENCE [LARGE SCALE GENOMIC DNA]</scope>
    <source>
        <strain evidence="10 11">DSM 105074</strain>
    </source>
</reference>
<dbReference type="Proteomes" id="UP000557307">
    <property type="component" value="Unassembled WGS sequence"/>
</dbReference>
<comment type="similarity">
    <text evidence="8">Belongs to the anion channel-forming bestrophin (TC 1.A.46) family.</text>
</comment>
<evidence type="ECO:0000256" key="2">
    <source>
        <dbReference type="ARBA" id="ARBA00022448"/>
    </source>
</evidence>
<comment type="subcellular location">
    <subcellularLocation>
        <location evidence="1">Cell membrane</location>
        <topology evidence="1">Multi-pass membrane protein</topology>
    </subcellularLocation>
</comment>
<proteinExistence type="inferred from homology"/>
<comment type="caution">
    <text evidence="10">The sequence shown here is derived from an EMBL/GenBank/DDBJ whole genome shotgun (WGS) entry which is preliminary data.</text>
</comment>
<feature type="transmembrane region" description="Helical" evidence="9">
    <location>
        <begin position="213"/>
        <end position="230"/>
    </location>
</feature>
<keyword evidence="3" id="KW-1003">Cell membrane</keyword>
<name>A0A840TR74_9BACT</name>
<sequence length="308" mass="35289">MIVYEANKNFLKDITHLTSSWTMRQMLRGTLTVAALTTLFCVVVIELFNSEIHIPSNIFSLLGIVLSILLVFRTNTAYDRWWEGRKQWGSLVNNCRNLAVTIHATFPEEDKSTRRELAILIANFCIALKEHLRKGTRMEELIHVSSREVEAYQKRNHIPNYIVTLIHQKVQAVYRSGAISGADLRNLKPHLQSLLDIAGACERIKKTPIPFSYSVYIKLLILSYSLMLPFGLIRDFGYFTIPLVTFIFFTFVGIEMMGAEIEDPFGLDCNDLPTGDIAHTIKNNVFEILEVPHGDHVEHKTELYEKVF</sequence>
<evidence type="ECO:0000256" key="3">
    <source>
        <dbReference type="ARBA" id="ARBA00022475"/>
    </source>
</evidence>
<dbReference type="GO" id="GO:0005254">
    <property type="term" value="F:chloride channel activity"/>
    <property type="evidence" value="ECO:0007669"/>
    <property type="project" value="InterPro"/>
</dbReference>
<evidence type="ECO:0000313" key="10">
    <source>
        <dbReference type="EMBL" id="MBB5282249.1"/>
    </source>
</evidence>
<gene>
    <name evidence="10" type="ORF">HNQ92_000370</name>
</gene>